<gene>
    <name evidence="15" type="primary">asd</name>
    <name evidence="18" type="ORF">SAMN04487961_1544</name>
</gene>
<dbReference type="CDD" id="cd18131">
    <property type="entry name" value="ASADH_C_bac_euk_like"/>
    <property type="match status" value="1"/>
</dbReference>
<evidence type="ECO:0000313" key="19">
    <source>
        <dbReference type="Proteomes" id="UP000199339"/>
    </source>
</evidence>
<dbReference type="GO" id="GO:0050661">
    <property type="term" value="F:NADP binding"/>
    <property type="evidence" value="ECO:0007669"/>
    <property type="project" value="UniProtKB-UniRule"/>
</dbReference>
<comment type="pathway">
    <text evidence="1 15">Amino-acid biosynthesis; L-methionine biosynthesis via de novo pathway; L-homoserine from L-aspartate: step 2/3.</text>
</comment>
<evidence type="ECO:0000256" key="8">
    <source>
        <dbReference type="ARBA" id="ARBA00022697"/>
    </source>
</evidence>
<dbReference type="PANTHER" id="PTHR46278">
    <property type="entry name" value="DEHYDROGENASE, PUTATIVE-RELATED"/>
    <property type="match status" value="1"/>
</dbReference>
<dbReference type="SUPFAM" id="SSF55347">
    <property type="entry name" value="Glyceraldehyde-3-phosphate dehydrogenase-like, C-terminal domain"/>
    <property type="match status" value="1"/>
</dbReference>
<comment type="caution">
    <text evidence="15">Lacks conserved residue(s) required for the propagation of feature annotation.</text>
</comment>
<feature type="binding site" evidence="15">
    <location>
        <position position="231"/>
    </location>
    <ligand>
        <name>substrate</name>
    </ligand>
</feature>
<dbReference type="HAMAP" id="MF_02121">
    <property type="entry name" value="ASADH"/>
    <property type="match status" value="1"/>
</dbReference>
<dbReference type="Proteomes" id="UP000199339">
    <property type="component" value="Unassembled WGS sequence"/>
</dbReference>
<evidence type="ECO:0000256" key="11">
    <source>
        <dbReference type="ARBA" id="ARBA00023002"/>
    </source>
</evidence>
<dbReference type="PIRSF" id="PIRSF000148">
    <property type="entry name" value="ASA_dh"/>
    <property type="match status" value="1"/>
</dbReference>
<sequence length="326" mass="35767">MKPVIAIVGATGAVGSEFLLVLKKMGFEFEQLHLIASKRSAGKVLKTVFGDYEVVDIEQFDFSQVKYAFFSAGGNVSREWAPKAAAQGAIVIDNTSAFRMQDTVPLIIPEINRSAYTGQKLISNPNCSTIQLVRALAPIHERFGVRKVIASTYQAVSGAGNEGVNGLHASLVDSEGAGDSSPFSRPIAHNVIPQIDRFMDNGFTFEEEKVRFETRKILNEPDMFVTCTAVRVPVFRGHSVAAYIETDKALDMGAVKAALVGQGIKVAQNPEDFPTPRTIANKEDVYVGRIRREPDARNGLWLWVVADNLWVGAAWNAVRIARELER</sequence>
<keyword evidence="10 15" id="KW-0220">Diaminopimelate biosynthesis</keyword>
<feature type="binding site" evidence="15">
    <location>
        <begin position="11"/>
        <end position="14"/>
    </location>
    <ligand>
        <name>NADP(+)</name>
        <dbReference type="ChEBI" id="CHEBI:58349"/>
    </ligand>
</feature>
<comment type="similarity">
    <text evidence="4 15">Belongs to the aspartate-semialdehyde dehydrogenase family.</text>
</comment>
<dbReference type="InterPro" id="IPR012280">
    <property type="entry name" value="Semialdhyde_DH_dimer_dom"/>
</dbReference>
<comment type="catalytic activity">
    <reaction evidence="14 15">
        <text>L-aspartate 4-semialdehyde + phosphate + NADP(+) = 4-phospho-L-aspartate + NADPH + H(+)</text>
        <dbReference type="Rhea" id="RHEA:24284"/>
        <dbReference type="ChEBI" id="CHEBI:15378"/>
        <dbReference type="ChEBI" id="CHEBI:43474"/>
        <dbReference type="ChEBI" id="CHEBI:57535"/>
        <dbReference type="ChEBI" id="CHEBI:57783"/>
        <dbReference type="ChEBI" id="CHEBI:58349"/>
        <dbReference type="ChEBI" id="CHEBI:537519"/>
        <dbReference type="EC" id="1.2.1.11"/>
    </reaction>
</comment>
<dbReference type="CDD" id="cd02316">
    <property type="entry name" value="VcASADH2_like_N"/>
    <property type="match status" value="1"/>
</dbReference>
<dbReference type="EMBL" id="FOUR01000003">
    <property type="protein sequence ID" value="SFM91858.1"/>
    <property type="molecule type" value="Genomic_DNA"/>
</dbReference>
<dbReference type="GO" id="GO:0051287">
    <property type="term" value="F:NAD binding"/>
    <property type="evidence" value="ECO:0007669"/>
    <property type="project" value="InterPro"/>
</dbReference>
<keyword evidence="8 15" id="KW-0791">Threonine biosynthesis</keyword>
<evidence type="ECO:0000256" key="16">
    <source>
        <dbReference type="PIRSR" id="PIRSR000148-1"/>
    </source>
</evidence>
<comment type="pathway">
    <text evidence="2 15">Amino-acid biosynthesis; L-lysine biosynthesis via DAP pathway; (S)-tetrahydrodipicolinate from L-aspartate: step 2/4.</text>
</comment>
<dbReference type="Gene3D" id="3.30.360.10">
    <property type="entry name" value="Dihydrodipicolinate Reductase, domain 2"/>
    <property type="match status" value="1"/>
</dbReference>
<feature type="binding site" evidence="15">
    <location>
        <position position="308"/>
    </location>
    <ligand>
        <name>NADP(+)</name>
        <dbReference type="ChEBI" id="CHEBI:58349"/>
    </ligand>
</feature>
<evidence type="ECO:0000256" key="14">
    <source>
        <dbReference type="ARBA" id="ARBA00047891"/>
    </source>
</evidence>
<dbReference type="GO" id="GO:0004073">
    <property type="term" value="F:aspartate-semialdehyde dehydrogenase activity"/>
    <property type="evidence" value="ECO:0007669"/>
    <property type="project" value="UniProtKB-UniRule"/>
</dbReference>
<dbReference type="UniPathway" id="UPA00050">
    <property type="reaction ID" value="UER00463"/>
</dbReference>
<evidence type="ECO:0000256" key="15">
    <source>
        <dbReference type="HAMAP-Rule" id="MF_02121"/>
    </source>
</evidence>
<keyword evidence="7 15" id="KW-0028">Amino-acid biosynthesis</keyword>
<feature type="active site" description="Acyl-thioester intermediate" evidence="15 16">
    <location>
        <position position="127"/>
    </location>
</feature>
<dbReference type="GO" id="GO:0019877">
    <property type="term" value="P:diaminopimelate biosynthetic process"/>
    <property type="evidence" value="ECO:0007669"/>
    <property type="project" value="UniProtKB-UniRule"/>
</dbReference>
<dbReference type="GO" id="GO:0046983">
    <property type="term" value="F:protein dimerization activity"/>
    <property type="evidence" value="ECO:0007669"/>
    <property type="project" value="InterPro"/>
</dbReference>
<name>A0A1I4USF9_9GAMM</name>
<evidence type="ECO:0000256" key="5">
    <source>
        <dbReference type="ARBA" id="ARBA00011738"/>
    </source>
</evidence>
<evidence type="ECO:0000256" key="2">
    <source>
        <dbReference type="ARBA" id="ARBA00005076"/>
    </source>
</evidence>
<keyword evidence="9 15" id="KW-0521">NADP</keyword>
<feature type="binding site" evidence="15">
    <location>
        <begin position="157"/>
        <end position="158"/>
    </location>
    <ligand>
        <name>NADP(+)</name>
        <dbReference type="ChEBI" id="CHEBI:58349"/>
    </ligand>
</feature>
<dbReference type="SUPFAM" id="SSF51735">
    <property type="entry name" value="NAD(P)-binding Rossmann-fold domains"/>
    <property type="match status" value="1"/>
</dbReference>
<evidence type="ECO:0000256" key="13">
    <source>
        <dbReference type="ARBA" id="ARBA00023167"/>
    </source>
</evidence>
<organism evidence="18 19">
    <name type="scientific">Marinobacter pelagius</name>
    <dbReference type="NCBI Taxonomy" id="379482"/>
    <lineage>
        <taxon>Bacteria</taxon>
        <taxon>Pseudomonadati</taxon>
        <taxon>Pseudomonadota</taxon>
        <taxon>Gammaproteobacteria</taxon>
        <taxon>Pseudomonadales</taxon>
        <taxon>Marinobacteraceae</taxon>
        <taxon>Marinobacter</taxon>
    </lineage>
</organism>
<dbReference type="InterPro" id="IPR000534">
    <property type="entry name" value="Semialdehyde_DH_NAD-bd"/>
</dbReference>
<evidence type="ECO:0000256" key="4">
    <source>
        <dbReference type="ARBA" id="ARBA00010584"/>
    </source>
</evidence>
<feature type="binding site" evidence="15">
    <location>
        <position position="154"/>
    </location>
    <ligand>
        <name>substrate</name>
    </ligand>
</feature>
<evidence type="ECO:0000256" key="10">
    <source>
        <dbReference type="ARBA" id="ARBA00022915"/>
    </source>
</evidence>
<dbReference type="GO" id="GO:0009097">
    <property type="term" value="P:isoleucine biosynthetic process"/>
    <property type="evidence" value="ECO:0007669"/>
    <property type="project" value="UniProtKB-UniRule"/>
</dbReference>
<evidence type="ECO:0000313" key="18">
    <source>
        <dbReference type="EMBL" id="SFM91858.1"/>
    </source>
</evidence>
<reference evidence="19" key="1">
    <citation type="submission" date="2016-10" db="EMBL/GenBank/DDBJ databases">
        <authorList>
            <person name="Varghese N."/>
            <person name="Submissions S."/>
        </authorList>
    </citation>
    <scope>NUCLEOTIDE SEQUENCE [LARGE SCALE GENOMIC DNA]</scope>
    <source>
        <strain evidence="19">CGMCC 1.6775</strain>
    </source>
</reference>
<evidence type="ECO:0000256" key="7">
    <source>
        <dbReference type="ARBA" id="ARBA00022605"/>
    </source>
</evidence>
<protein>
    <recommendedName>
        <fullName evidence="6 15">Aspartate-semialdehyde dehydrogenase</fullName>
        <shortName evidence="15">ASA dehydrogenase</shortName>
        <shortName evidence="15">ASADH</shortName>
        <ecNumber evidence="6 15">1.2.1.11</ecNumber>
    </recommendedName>
    <alternativeName>
        <fullName evidence="15">Aspartate-beta-semialdehyde dehydrogenase</fullName>
    </alternativeName>
</protein>
<evidence type="ECO:0000256" key="9">
    <source>
        <dbReference type="ARBA" id="ARBA00022857"/>
    </source>
</evidence>
<keyword evidence="12 15" id="KW-0457">Lysine biosynthesis</keyword>
<keyword evidence="11 15" id="KW-0560">Oxidoreductase</keyword>
<dbReference type="Pfam" id="PF02774">
    <property type="entry name" value="Semialdhyde_dhC"/>
    <property type="match status" value="1"/>
</dbReference>
<dbReference type="OrthoDB" id="9805684at2"/>
<evidence type="ECO:0000259" key="17">
    <source>
        <dbReference type="SMART" id="SM00859"/>
    </source>
</evidence>
<comment type="function">
    <text evidence="15">Catalyzes the NADPH-dependent formation of L-aspartate-semialdehyde (L-ASA) by the reductive dephosphorylation of L-aspartyl-4-phosphate.</text>
</comment>
<keyword evidence="13 15" id="KW-0486">Methionine biosynthesis</keyword>
<evidence type="ECO:0000256" key="6">
    <source>
        <dbReference type="ARBA" id="ARBA00013120"/>
    </source>
</evidence>
<dbReference type="NCBIfam" id="NF011456">
    <property type="entry name" value="PRK14874.1"/>
    <property type="match status" value="1"/>
</dbReference>
<dbReference type="EC" id="1.2.1.11" evidence="6 15"/>
<dbReference type="Pfam" id="PF01118">
    <property type="entry name" value="Semialdhyde_dh"/>
    <property type="match status" value="1"/>
</dbReference>
<dbReference type="GO" id="GO:0009088">
    <property type="term" value="P:threonine biosynthetic process"/>
    <property type="evidence" value="ECO:0007669"/>
    <property type="project" value="UniProtKB-UniRule"/>
</dbReference>
<evidence type="ECO:0000256" key="1">
    <source>
        <dbReference type="ARBA" id="ARBA00005021"/>
    </source>
</evidence>
<comment type="pathway">
    <text evidence="3 15">Amino-acid biosynthesis; L-threonine biosynthesis; L-threonine from L-aspartate: step 2/5.</text>
</comment>
<dbReference type="UniPathway" id="UPA00034">
    <property type="reaction ID" value="UER00016"/>
</dbReference>
<dbReference type="SMART" id="SM00859">
    <property type="entry name" value="Semialdhyde_dh"/>
    <property type="match status" value="1"/>
</dbReference>
<feature type="active site" description="Proton acceptor" evidence="15 16">
    <location>
        <position position="238"/>
    </location>
</feature>
<proteinExistence type="inferred from homology"/>
<comment type="subunit">
    <text evidence="5 15">Homodimer.</text>
</comment>
<evidence type="ECO:0000256" key="12">
    <source>
        <dbReference type="ARBA" id="ARBA00023154"/>
    </source>
</evidence>
<feature type="binding site" evidence="15">
    <location>
        <begin position="39"/>
        <end position="40"/>
    </location>
    <ligand>
        <name>NADP(+)</name>
        <dbReference type="ChEBI" id="CHEBI:58349"/>
    </ligand>
</feature>
<dbReference type="InterPro" id="IPR005986">
    <property type="entry name" value="Asp_semialdehyde_DH_beta"/>
</dbReference>
<dbReference type="Gene3D" id="3.40.50.720">
    <property type="entry name" value="NAD(P)-binding Rossmann-like Domain"/>
    <property type="match status" value="1"/>
</dbReference>
<dbReference type="GO" id="GO:0009089">
    <property type="term" value="P:lysine biosynthetic process via diaminopimelate"/>
    <property type="evidence" value="ECO:0007669"/>
    <property type="project" value="UniProtKB-UniRule"/>
</dbReference>
<feature type="binding site" evidence="15">
    <location>
        <position position="99"/>
    </location>
    <ligand>
        <name>phosphate</name>
        <dbReference type="ChEBI" id="CHEBI:43474"/>
    </ligand>
</feature>
<dbReference type="RefSeq" id="WP_092001205.1">
    <property type="nucleotide sequence ID" value="NZ_FOUR01000003.1"/>
</dbReference>
<dbReference type="PANTHER" id="PTHR46278:SF2">
    <property type="entry name" value="ASPARTATE-SEMIALDEHYDE DEHYDROGENASE"/>
    <property type="match status" value="1"/>
</dbReference>
<dbReference type="UniPathway" id="UPA00051">
    <property type="reaction ID" value="UER00464"/>
</dbReference>
<dbReference type="NCBIfam" id="TIGR01296">
    <property type="entry name" value="asd_B"/>
    <property type="match status" value="1"/>
</dbReference>
<dbReference type="InterPro" id="IPR012080">
    <property type="entry name" value="Asp_semialdehyde_DH"/>
</dbReference>
<dbReference type="AlphaFoldDB" id="A0A1I4USF9"/>
<evidence type="ECO:0000256" key="3">
    <source>
        <dbReference type="ARBA" id="ARBA00005097"/>
    </source>
</evidence>
<keyword evidence="19" id="KW-1185">Reference proteome</keyword>
<dbReference type="InterPro" id="IPR036291">
    <property type="entry name" value="NAD(P)-bd_dom_sf"/>
</dbReference>
<dbReference type="GO" id="GO:0071266">
    <property type="term" value="P:'de novo' L-methionine biosynthetic process"/>
    <property type="evidence" value="ECO:0007669"/>
    <property type="project" value="UniProtKB-UniRule"/>
</dbReference>
<feature type="domain" description="Semialdehyde dehydrogenase NAD-binding" evidence="17">
    <location>
        <begin position="4"/>
        <end position="119"/>
    </location>
</feature>
<accession>A0A1I4USF9</accession>